<feature type="transmembrane region" description="Helical" evidence="1">
    <location>
        <begin position="382"/>
        <end position="401"/>
    </location>
</feature>
<feature type="transmembrane region" description="Helical" evidence="1">
    <location>
        <begin position="152"/>
        <end position="176"/>
    </location>
</feature>
<feature type="transmembrane region" description="Helical" evidence="1">
    <location>
        <begin position="530"/>
        <end position="550"/>
    </location>
</feature>
<dbReference type="GO" id="GO:0005765">
    <property type="term" value="C:lysosomal membrane"/>
    <property type="evidence" value="ECO:0007669"/>
    <property type="project" value="TreeGrafter"/>
</dbReference>
<dbReference type="Pfam" id="PF07786">
    <property type="entry name" value="HGSNAT_cat"/>
    <property type="match status" value="1"/>
</dbReference>
<proteinExistence type="predicted"/>
<gene>
    <name evidence="3" type="ORF">NXF25_020153</name>
</gene>
<feature type="transmembrane region" description="Helical" evidence="1">
    <location>
        <begin position="270"/>
        <end position="291"/>
    </location>
</feature>
<evidence type="ECO:0000313" key="3">
    <source>
        <dbReference type="EMBL" id="KAK9396792.1"/>
    </source>
</evidence>
<dbReference type="InterPro" id="IPR012429">
    <property type="entry name" value="HGSNAT_cat"/>
</dbReference>
<dbReference type="GO" id="GO:0007041">
    <property type="term" value="P:lysosomal transport"/>
    <property type="evidence" value="ECO:0007669"/>
    <property type="project" value="TreeGrafter"/>
</dbReference>
<feature type="domain" description="Heparan-alpha-glucosaminide N-acetyltransferase catalytic" evidence="2">
    <location>
        <begin position="228"/>
        <end position="342"/>
    </location>
</feature>
<dbReference type="PANTHER" id="PTHR31061">
    <property type="entry name" value="LD22376P"/>
    <property type="match status" value="1"/>
</dbReference>
<dbReference type="Proteomes" id="UP001474421">
    <property type="component" value="Unassembled WGS sequence"/>
</dbReference>
<name>A0AAW1B5Q0_CROAD</name>
<keyword evidence="1" id="KW-1133">Transmembrane helix</keyword>
<protein>
    <submittedName>
        <fullName evidence="3">Heparan-alpha-glucosaminide N-acetyltransferase</fullName>
    </submittedName>
</protein>
<keyword evidence="4" id="KW-1185">Reference proteome</keyword>
<sequence length="573" mass="64583">MVALDCRGCSAAYLGGALIALLLSGLAQPHDISRRPLWNLKMDQALLRIHNELLIDNLSIYWVSDYCYECLQQELISIQMNRTSKEAHIVAIDTQHALTLMVNHFKKGKELCRIHYHFGEYGNYSLRIRHLQSNITNITCDIIINQSHINSYLPILFAFLIYMAIFIILMIGQICINTEQVRNWFFKKMDPRETDRLINSELGSPSRTDSIGGEFPVGVWNTASSLQRLRSLDTFRGLALTIMVFVNYGGGKYWFFKHQSWNGLTIADLVFPWFVFIMGTSVSLSLSAMLRRGCSKWQLLGKVLWRSLLLFLIGLIVVNPNYCLGPLSLDNLRIPGVLQRLACTYFVVAALELLFAKPTPENSTLETSYPALQDILPYWPQWLFMLALEGLWLGLTFLLSVPGCPKGYLGPGGIGSLGKFPNCTGGAAAYIDHLLLGGKHIYQHPSSNVLYLTTVPFDPEGILGTINSVLMAFLGLQGGKILLFYKDQHKQIILRFCVWSIIMGVISMMLTKCSKEAGLIPVNKNLWSISYVTTLSSFAFILLLLIYYLIDVKKVWSGAPFFYPGMNSILELK</sequence>
<comment type="caution">
    <text evidence="3">The sequence shown here is derived from an EMBL/GenBank/DDBJ whole genome shotgun (WGS) entry which is preliminary data.</text>
</comment>
<evidence type="ECO:0000313" key="4">
    <source>
        <dbReference type="Proteomes" id="UP001474421"/>
    </source>
</evidence>
<dbReference type="PANTHER" id="PTHR31061:SF37">
    <property type="entry name" value="HEPARAN-ALPHA-GLUCOSAMINIDE N-ACETYLTRANSFERASE"/>
    <property type="match status" value="1"/>
</dbReference>
<feature type="transmembrane region" description="Helical" evidence="1">
    <location>
        <begin position="234"/>
        <end position="250"/>
    </location>
</feature>
<feature type="transmembrane region" description="Helical" evidence="1">
    <location>
        <begin position="492"/>
        <end position="510"/>
    </location>
</feature>
<dbReference type="AlphaFoldDB" id="A0AAW1B5Q0"/>
<accession>A0AAW1B5Q0</accession>
<evidence type="ECO:0000256" key="1">
    <source>
        <dbReference type="SAM" id="Phobius"/>
    </source>
</evidence>
<organism evidence="3 4">
    <name type="scientific">Crotalus adamanteus</name>
    <name type="common">Eastern diamondback rattlesnake</name>
    <dbReference type="NCBI Taxonomy" id="8729"/>
    <lineage>
        <taxon>Eukaryota</taxon>
        <taxon>Metazoa</taxon>
        <taxon>Chordata</taxon>
        <taxon>Craniata</taxon>
        <taxon>Vertebrata</taxon>
        <taxon>Euteleostomi</taxon>
        <taxon>Lepidosauria</taxon>
        <taxon>Squamata</taxon>
        <taxon>Bifurcata</taxon>
        <taxon>Unidentata</taxon>
        <taxon>Episquamata</taxon>
        <taxon>Toxicofera</taxon>
        <taxon>Serpentes</taxon>
        <taxon>Colubroidea</taxon>
        <taxon>Viperidae</taxon>
        <taxon>Crotalinae</taxon>
        <taxon>Crotalus</taxon>
    </lineage>
</organism>
<dbReference type="EMBL" id="JAOTOJ010000008">
    <property type="protein sequence ID" value="KAK9396792.1"/>
    <property type="molecule type" value="Genomic_DNA"/>
</dbReference>
<feature type="transmembrane region" description="Helical" evidence="1">
    <location>
        <begin position="462"/>
        <end position="485"/>
    </location>
</feature>
<evidence type="ECO:0000259" key="2">
    <source>
        <dbReference type="Pfam" id="PF07786"/>
    </source>
</evidence>
<reference evidence="3 4" key="1">
    <citation type="journal article" date="2024" name="Proc. Natl. Acad. Sci. U.S.A.">
        <title>The genetic regulatory architecture and epigenomic basis for age-related changes in rattlesnake venom.</title>
        <authorList>
            <person name="Hogan M.P."/>
            <person name="Holding M.L."/>
            <person name="Nystrom G.S."/>
            <person name="Colston T.J."/>
            <person name="Bartlett D.A."/>
            <person name="Mason A.J."/>
            <person name="Ellsworth S.A."/>
            <person name="Rautsaw R.M."/>
            <person name="Lawrence K.C."/>
            <person name="Strickland J.L."/>
            <person name="He B."/>
            <person name="Fraser P."/>
            <person name="Margres M.J."/>
            <person name="Gilbert D.M."/>
            <person name="Gibbs H.L."/>
            <person name="Parkinson C.L."/>
            <person name="Rokyta D.R."/>
        </authorList>
    </citation>
    <scope>NUCLEOTIDE SEQUENCE [LARGE SCALE GENOMIC DNA]</scope>
    <source>
        <strain evidence="3">DRR0105</strain>
    </source>
</reference>
<feature type="transmembrane region" description="Helical" evidence="1">
    <location>
        <begin position="337"/>
        <end position="355"/>
    </location>
</feature>
<keyword evidence="1" id="KW-0812">Transmembrane</keyword>
<feature type="transmembrane region" description="Helical" evidence="1">
    <location>
        <begin position="303"/>
        <end position="322"/>
    </location>
</feature>
<keyword evidence="1" id="KW-0472">Membrane</keyword>